<keyword evidence="4" id="KW-0560">Oxidoreductase</keyword>
<dbReference type="InterPro" id="IPR011032">
    <property type="entry name" value="GroES-like_sf"/>
</dbReference>
<dbReference type="InterPro" id="IPR002328">
    <property type="entry name" value="ADH_Zn_CS"/>
</dbReference>
<evidence type="ECO:0000256" key="2">
    <source>
        <dbReference type="ARBA" id="ARBA00022723"/>
    </source>
</evidence>
<dbReference type="SMART" id="SM00829">
    <property type="entry name" value="PKS_ER"/>
    <property type="match status" value="1"/>
</dbReference>
<proteinExistence type="inferred from homology"/>
<dbReference type="Pfam" id="PF00107">
    <property type="entry name" value="ADH_zinc_N"/>
    <property type="match status" value="1"/>
</dbReference>
<comment type="cofactor">
    <cofactor evidence="1 5">
        <name>Zn(2+)</name>
        <dbReference type="ChEBI" id="CHEBI:29105"/>
    </cofactor>
</comment>
<dbReference type="GO" id="GO:0016491">
    <property type="term" value="F:oxidoreductase activity"/>
    <property type="evidence" value="ECO:0007669"/>
    <property type="project" value="UniProtKB-KW"/>
</dbReference>
<dbReference type="SUPFAM" id="SSF50129">
    <property type="entry name" value="GroES-like"/>
    <property type="match status" value="1"/>
</dbReference>
<evidence type="ECO:0000313" key="7">
    <source>
        <dbReference type="EMBL" id="SOC40516.1"/>
    </source>
</evidence>
<dbReference type="EMBL" id="OBQC01000008">
    <property type="protein sequence ID" value="SOC40516.1"/>
    <property type="molecule type" value="Genomic_DNA"/>
</dbReference>
<keyword evidence="2 5" id="KW-0479">Metal-binding</keyword>
<dbReference type="PROSITE" id="PS00059">
    <property type="entry name" value="ADH_ZINC"/>
    <property type="match status" value="1"/>
</dbReference>
<dbReference type="Gene3D" id="3.90.180.10">
    <property type="entry name" value="Medium-chain alcohol dehydrogenases, catalytic domain"/>
    <property type="match status" value="1"/>
</dbReference>
<dbReference type="CDD" id="cd05278">
    <property type="entry name" value="FDH_like"/>
    <property type="match status" value="1"/>
</dbReference>
<evidence type="ECO:0000256" key="5">
    <source>
        <dbReference type="RuleBase" id="RU361277"/>
    </source>
</evidence>
<keyword evidence="3 5" id="KW-0862">Zinc</keyword>
<dbReference type="InterPro" id="IPR036291">
    <property type="entry name" value="NAD(P)-bd_dom_sf"/>
</dbReference>
<dbReference type="GO" id="GO:0008270">
    <property type="term" value="F:zinc ion binding"/>
    <property type="evidence" value="ECO:0007669"/>
    <property type="project" value="InterPro"/>
</dbReference>
<evidence type="ECO:0000256" key="4">
    <source>
        <dbReference type="ARBA" id="ARBA00023002"/>
    </source>
</evidence>
<evidence type="ECO:0000256" key="1">
    <source>
        <dbReference type="ARBA" id="ARBA00001947"/>
    </source>
</evidence>
<sequence>MKALVLNEINKISLQEVEKPQIINPGDAIIRVTLTTICGSDIHLIHGHMHSTPGYVVGHEFVGVVEEVGSDVVDFKPGDRVTGPPALHCGQCDNCQAGYTSHCTRGGILGSGPEMGDLSGTQSEYVRIPFADLNLVHIPENLTDEQVLFVGDILSTGYSAAVDAEIKTGDSVVVFGAGPVGLCAVASAKLFSPGQIILVDMDKSRLEMGRKIGATHVITAGEENVLEVIQQLTNGKGADAALEAAGVEPTFLQAVRCLGVGGRVSLVGIPSKDIAVPFPEIFFKNLTIRFGLGDLKNMKRLIRMVETGQLDLTPLITHRMSLNDIEKGYEIFENRKEPVIKIAVTP</sequence>
<dbReference type="AlphaFoldDB" id="A0A285UIT8"/>
<dbReference type="Proteomes" id="UP000219252">
    <property type="component" value="Unassembled WGS sequence"/>
</dbReference>
<evidence type="ECO:0000313" key="8">
    <source>
        <dbReference type="Proteomes" id="UP000219252"/>
    </source>
</evidence>
<gene>
    <name evidence="7" type="ORF">SAMN05877842_10843</name>
</gene>
<organism evidence="7 8">
    <name type="scientific">Ureibacillus acetophenoni</name>
    <dbReference type="NCBI Taxonomy" id="614649"/>
    <lineage>
        <taxon>Bacteria</taxon>
        <taxon>Bacillati</taxon>
        <taxon>Bacillota</taxon>
        <taxon>Bacilli</taxon>
        <taxon>Bacillales</taxon>
        <taxon>Caryophanaceae</taxon>
        <taxon>Ureibacillus</taxon>
    </lineage>
</organism>
<dbReference type="SUPFAM" id="SSF51735">
    <property type="entry name" value="NAD(P)-binding Rossmann-fold domains"/>
    <property type="match status" value="1"/>
</dbReference>
<dbReference type="PANTHER" id="PTHR42813">
    <property type="entry name" value="ZINC-TYPE ALCOHOL DEHYDROGENASE-LIKE"/>
    <property type="match status" value="1"/>
</dbReference>
<keyword evidence="8" id="KW-1185">Reference proteome</keyword>
<dbReference type="RefSeq" id="WP_097149806.1">
    <property type="nucleotide sequence ID" value="NZ_OBQC01000008.1"/>
</dbReference>
<protein>
    <submittedName>
        <fullName evidence="7">Alcohol dehydrogenase</fullName>
    </submittedName>
</protein>
<evidence type="ECO:0000259" key="6">
    <source>
        <dbReference type="SMART" id="SM00829"/>
    </source>
</evidence>
<reference evidence="8" key="1">
    <citation type="submission" date="2017-08" db="EMBL/GenBank/DDBJ databases">
        <authorList>
            <person name="Varghese N."/>
            <person name="Submissions S."/>
        </authorList>
    </citation>
    <scope>NUCLEOTIDE SEQUENCE [LARGE SCALE GENOMIC DNA]</scope>
    <source>
        <strain evidence="8">JC23</strain>
    </source>
</reference>
<comment type="similarity">
    <text evidence="5">Belongs to the zinc-containing alcohol dehydrogenase family.</text>
</comment>
<dbReference type="OrthoDB" id="9769198at2"/>
<dbReference type="InterPro" id="IPR013154">
    <property type="entry name" value="ADH-like_N"/>
</dbReference>
<feature type="domain" description="Enoyl reductase (ER)" evidence="6">
    <location>
        <begin position="7"/>
        <end position="340"/>
    </location>
</feature>
<dbReference type="Gene3D" id="3.40.50.720">
    <property type="entry name" value="NAD(P)-binding Rossmann-like Domain"/>
    <property type="match status" value="1"/>
</dbReference>
<accession>A0A285UIT8</accession>
<dbReference type="Pfam" id="PF08240">
    <property type="entry name" value="ADH_N"/>
    <property type="match status" value="1"/>
</dbReference>
<dbReference type="InterPro" id="IPR013149">
    <property type="entry name" value="ADH-like_C"/>
</dbReference>
<dbReference type="InterPro" id="IPR020843">
    <property type="entry name" value="ER"/>
</dbReference>
<evidence type="ECO:0000256" key="3">
    <source>
        <dbReference type="ARBA" id="ARBA00022833"/>
    </source>
</evidence>
<name>A0A285UIT8_9BACL</name>